<dbReference type="Proteomes" id="UP001341281">
    <property type="component" value="Chromosome 04"/>
</dbReference>
<name>A0AAQ3T5W0_PASNO</name>
<keyword evidence="2" id="KW-1185">Reference proteome</keyword>
<sequence length="128" mass="13937">MMEIALPNPTRHYRDSPHVARHSRAIPALLAPPPAVLYQTPAGFVRQSPSPLEAPPPHMCPHAAVDKRCRGRRAPPTCPTQPRPPRAAAADARTYARSVSTRAAASLAKTLSIGHEFVKTQIWDTVEP</sequence>
<protein>
    <submittedName>
        <fullName evidence="1">Uncharacterized protein</fullName>
    </submittedName>
</protein>
<accession>A0AAQ3T5W0</accession>
<reference evidence="1 2" key="1">
    <citation type="submission" date="2024-02" db="EMBL/GenBank/DDBJ databases">
        <title>High-quality chromosome-scale genome assembly of Pensacola bahiagrass (Paspalum notatum Flugge var. saurae).</title>
        <authorList>
            <person name="Vega J.M."/>
            <person name="Podio M."/>
            <person name="Orjuela J."/>
            <person name="Siena L.A."/>
            <person name="Pessino S.C."/>
            <person name="Combes M.C."/>
            <person name="Mariac C."/>
            <person name="Albertini E."/>
            <person name="Pupilli F."/>
            <person name="Ortiz J.P.A."/>
            <person name="Leblanc O."/>
        </authorList>
    </citation>
    <scope>NUCLEOTIDE SEQUENCE [LARGE SCALE GENOMIC DNA]</scope>
    <source>
        <strain evidence="1">R1</strain>
        <tissue evidence="1">Leaf</tissue>
    </source>
</reference>
<evidence type="ECO:0000313" key="1">
    <source>
        <dbReference type="EMBL" id="WVZ67463.1"/>
    </source>
</evidence>
<dbReference type="EMBL" id="CP144748">
    <property type="protein sequence ID" value="WVZ67462.1"/>
    <property type="molecule type" value="Genomic_DNA"/>
</dbReference>
<dbReference type="EMBL" id="CP144748">
    <property type="protein sequence ID" value="WVZ67463.1"/>
    <property type="molecule type" value="Genomic_DNA"/>
</dbReference>
<dbReference type="AlphaFoldDB" id="A0AAQ3T5W0"/>
<gene>
    <name evidence="1" type="ORF">U9M48_016534</name>
</gene>
<proteinExistence type="predicted"/>
<evidence type="ECO:0000313" key="2">
    <source>
        <dbReference type="Proteomes" id="UP001341281"/>
    </source>
</evidence>
<organism evidence="1 2">
    <name type="scientific">Paspalum notatum var. saurae</name>
    <dbReference type="NCBI Taxonomy" id="547442"/>
    <lineage>
        <taxon>Eukaryota</taxon>
        <taxon>Viridiplantae</taxon>
        <taxon>Streptophyta</taxon>
        <taxon>Embryophyta</taxon>
        <taxon>Tracheophyta</taxon>
        <taxon>Spermatophyta</taxon>
        <taxon>Magnoliopsida</taxon>
        <taxon>Liliopsida</taxon>
        <taxon>Poales</taxon>
        <taxon>Poaceae</taxon>
        <taxon>PACMAD clade</taxon>
        <taxon>Panicoideae</taxon>
        <taxon>Andropogonodae</taxon>
        <taxon>Paspaleae</taxon>
        <taxon>Paspalinae</taxon>
        <taxon>Paspalum</taxon>
    </lineage>
</organism>